<reference evidence="12" key="1">
    <citation type="journal article" date="2018" name="Front. Microbiol.">
        <title>Genome-Based Analysis Reveals the Taxonomy and Diversity of the Family Idiomarinaceae.</title>
        <authorList>
            <person name="Liu Y."/>
            <person name="Lai Q."/>
            <person name="Shao Z."/>
        </authorList>
    </citation>
    <scope>NUCLEOTIDE SEQUENCE [LARGE SCALE GENOMIC DNA]</scope>
    <source>
        <strain evidence="12">F23</strain>
    </source>
</reference>
<dbReference type="NCBIfam" id="TIGR00358">
    <property type="entry name" value="3_prime_RNase"/>
    <property type="match status" value="1"/>
</dbReference>
<dbReference type="NCBIfam" id="NF008648">
    <property type="entry name" value="PRK11642.1"/>
    <property type="match status" value="1"/>
</dbReference>
<dbReference type="PANTHER" id="PTHR23355">
    <property type="entry name" value="RIBONUCLEASE"/>
    <property type="match status" value="1"/>
</dbReference>
<dbReference type="Pfam" id="PF00575">
    <property type="entry name" value="S1"/>
    <property type="match status" value="1"/>
</dbReference>
<evidence type="ECO:0000256" key="5">
    <source>
        <dbReference type="ARBA" id="ARBA00022801"/>
    </source>
</evidence>
<evidence type="ECO:0000256" key="3">
    <source>
        <dbReference type="ARBA" id="ARBA00022490"/>
    </source>
</evidence>
<dbReference type="InterPro" id="IPR011805">
    <property type="entry name" value="RNase_R"/>
</dbReference>
<evidence type="ECO:0000256" key="2">
    <source>
        <dbReference type="ARBA" id="ARBA00004496"/>
    </source>
</evidence>
<dbReference type="Pfam" id="PF17876">
    <property type="entry name" value="CSD2"/>
    <property type="match status" value="1"/>
</dbReference>
<dbReference type="GO" id="GO:0003723">
    <property type="term" value="F:RNA binding"/>
    <property type="evidence" value="ECO:0007669"/>
    <property type="project" value="UniProtKB-UniRule"/>
</dbReference>
<evidence type="ECO:0000313" key="11">
    <source>
        <dbReference type="EMBL" id="RUO52527.1"/>
    </source>
</evidence>
<gene>
    <name evidence="8" type="primary">rnr</name>
    <name evidence="11" type="ORF">CWE25_09370</name>
</gene>
<evidence type="ECO:0000256" key="1">
    <source>
        <dbReference type="ARBA" id="ARBA00001849"/>
    </source>
</evidence>
<feature type="region of interest" description="Disordered" evidence="9">
    <location>
        <begin position="724"/>
        <end position="785"/>
    </location>
</feature>
<evidence type="ECO:0000259" key="10">
    <source>
        <dbReference type="PROSITE" id="PS50126"/>
    </source>
</evidence>
<keyword evidence="3 8" id="KW-0963">Cytoplasm</keyword>
<dbReference type="Proteomes" id="UP000287330">
    <property type="component" value="Unassembled WGS sequence"/>
</dbReference>
<dbReference type="Gene3D" id="2.40.50.140">
    <property type="entry name" value="Nucleic acid-binding proteins"/>
    <property type="match status" value="2"/>
</dbReference>
<dbReference type="InterPro" id="IPR012340">
    <property type="entry name" value="NA-bd_OB-fold"/>
</dbReference>
<comment type="subcellular location">
    <subcellularLocation>
        <location evidence="2 8">Cytoplasm</location>
    </subcellularLocation>
</comment>
<dbReference type="InterPro" id="IPR050180">
    <property type="entry name" value="RNR_Ribonuclease"/>
</dbReference>
<dbReference type="PANTHER" id="PTHR23355:SF9">
    <property type="entry name" value="DIS3-LIKE EXONUCLEASE 2"/>
    <property type="match status" value="1"/>
</dbReference>
<dbReference type="InterPro" id="IPR004476">
    <property type="entry name" value="RNase_II/RNase_R"/>
</dbReference>
<dbReference type="GO" id="GO:0006402">
    <property type="term" value="P:mRNA catabolic process"/>
    <property type="evidence" value="ECO:0007669"/>
    <property type="project" value="TreeGrafter"/>
</dbReference>
<keyword evidence="12" id="KW-1185">Reference proteome</keyword>
<feature type="compositionally biased region" description="Polar residues" evidence="9">
    <location>
        <begin position="774"/>
        <end position="785"/>
    </location>
</feature>
<dbReference type="Pfam" id="PF08206">
    <property type="entry name" value="OB_RNB"/>
    <property type="match status" value="1"/>
</dbReference>
<feature type="domain" description="S1 motif" evidence="10">
    <location>
        <begin position="642"/>
        <end position="723"/>
    </location>
</feature>
<dbReference type="SMART" id="SM00357">
    <property type="entry name" value="CSP"/>
    <property type="match status" value="1"/>
</dbReference>
<dbReference type="InterPro" id="IPR013223">
    <property type="entry name" value="RNase_B_OB_dom"/>
</dbReference>
<organism evidence="11 12">
    <name type="scientific">Idiomarina fontislapidosi</name>
    <dbReference type="NCBI Taxonomy" id="263723"/>
    <lineage>
        <taxon>Bacteria</taxon>
        <taxon>Pseudomonadati</taxon>
        <taxon>Pseudomonadota</taxon>
        <taxon>Gammaproteobacteria</taxon>
        <taxon>Alteromonadales</taxon>
        <taxon>Idiomarinaceae</taxon>
        <taxon>Idiomarina</taxon>
    </lineage>
</organism>
<dbReference type="SMART" id="SM00316">
    <property type="entry name" value="S1"/>
    <property type="match status" value="1"/>
</dbReference>
<dbReference type="InterPro" id="IPR040476">
    <property type="entry name" value="CSD2"/>
</dbReference>
<evidence type="ECO:0000256" key="9">
    <source>
        <dbReference type="SAM" id="MobiDB-lite"/>
    </source>
</evidence>
<dbReference type="InterPro" id="IPR001900">
    <property type="entry name" value="RNase_II/R"/>
</dbReference>
<proteinExistence type="inferred from homology"/>
<keyword evidence="6 8" id="KW-0269">Exonuclease</keyword>
<keyword evidence="4 8" id="KW-0540">Nuclease</keyword>
<dbReference type="GO" id="GO:0008859">
    <property type="term" value="F:exoribonuclease II activity"/>
    <property type="evidence" value="ECO:0007669"/>
    <property type="project" value="UniProtKB-UniRule"/>
</dbReference>
<dbReference type="CDD" id="cd04471">
    <property type="entry name" value="S1_RNase_R"/>
    <property type="match status" value="1"/>
</dbReference>
<keyword evidence="7 8" id="KW-0694">RNA-binding</keyword>
<dbReference type="PROSITE" id="PS50126">
    <property type="entry name" value="S1"/>
    <property type="match status" value="1"/>
</dbReference>
<dbReference type="HAMAP" id="MF_01895">
    <property type="entry name" value="RNase_R"/>
    <property type="match status" value="1"/>
</dbReference>
<dbReference type="InterPro" id="IPR003029">
    <property type="entry name" value="S1_domain"/>
</dbReference>
<dbReference type="EC" id="3.1.13.1" evidence="8"/>
<comment type="function">
    <text evidence="8">3'-5' exoribonuclease that releases 5'-nucleoside monophosphates and is involved in maturation of structured RNAs.</text>
</comment>
<comment type="caution">
    <text evidence="11">The sequence shown here is derived from an EMBL/GenBank/DDBJ whole genome shotgun (WGS) entry which is preliminary data.</text>
</comment>
<dbReference type="Pfam" id="PF00773">
    <property type="entry name" value="RNB"/>
    <property type="match status" value="1"/>
</dbReference>
<dbReference type="InterPro" id="IPR011129">
    <property type="entry name" value="CSD"/>
</dbReference>
<name>A0A432XUW7_9GAMM</name>
<evidence type="ECO:0000313" key="12">
    <source>
        <dbReference type="Proteomes" id="UP000287330"/>
    </source>
</evidence>
<comment type="catalytic activity">
    <reaction evidence="1 8">
        <text>Exonucleolytic cleavage in the 3'- to 5'-direction to yield nucleoside 5'-phosphates.</text>
        <dbReference type="EC" id="3.1.13.1"/>
    </reaction>
</comment>
<dbReference type="OrthoDB" id="9764149at2"/>
<sequence length="785" mass="88822">MSETDSNDQRTPTYEVEIPSREELLELVQKQLKPVSFDEFVNHFKLDDERQHIGIKRRLRAMERDGQLVYTKANSYGLPERMQLIKGRIIGHREGFGFCQPEEGGGDIFIPHHQMYSVLHGDVVLVKVAGHDRKGKREGRVVRVIEPRDNDIVGRYFVDHDMGIVVPDDSRINQDILIPPQANAGARHGQLVVVKITRRPNKRTSPIGEITEILGDHMAPGMEIEVAIREHDIPNEWPEGLSQELSKIADEVPKQAYEGRVDLRELPLITIDGEDSRDFDDAVLAMPEDGGWRLWVAIADVSYYVKPNTVLDQEAWTRGNSVYFPNNVIPMLPEKLSNGLCSLNPNVDRLCMVAEIEVGPRGKLKSSRFYPAVMNSHARLTYTKVKQILDGDVELREQYKHVLSNIESLHSLYKALASVRKKRSAIEFDTQEVRFIFNAERKIERIEPVKRHVAHKIIEECMIAANVAAAKLVESEDDINALFRVHEPPADERLTNFRSFLGELGLELGGGEEPTPTDFGKLLSEVEGRPDRELIETMLLRSMQQAVYQPDNVGHFGLALKSYSHFTSPIRRYPDLILHRAIKAILKRRGEYKGALTGAWSYDDAGLDDLGVHCSHTERRADDATRQVDEWLKCEFMQDHIGSSFSGVIAAVTNFGLFVRLDEYQIDGLVHISNLGDDYYQFDNTKNMLVGENSHRVFRLGDKVDVRVKQVNLDDRKIDLELLNAESPTGKSRMPKGNKGNPKGLKKGGKNNRGKRSNKRKSGNNKPTGEKQNRGQASSKGRTKS</sequence>
<dbReference type="EMBL" id="PIPV01000007">
    <property type="protein sequence ID" value="RUO52527.1"/>
    <property type="molecule type" value="Genomic_DNA"/>
</dbReference>
<evidence type="ECO:0000256" key="8">
    <source>
        <dbReference type="HAMAP-Rule" id="MF_01895"/>
    </source>
</evidence>
<dbReference type="SMART" id="SM00955">
    <property type="entry name" value="RNB"/>
    <property type="match status" value="1"/>
</dbReference>
<feature type="compositionally biased region" description="Basic residues" evidence="9">
    <location>
        <begin position="744"/>
        <end position="763"/>
    </location>
</feature>
<dbReference type="RefSeq" id="WP_110575031.1">
    <property type="nucleotide sequence ID" value="NZ_PIPV01000007.1"/>
</dbReference>
<dbReference type="PROSITE" id="PS01175">
    <property type="entry name" value="RIBONUCLEASE_II"/>
    <property type="match status" value="1"/>
</dbReference>
<evidence type="ECO:0000256" key="7">
    <source>
        <dbReference type="ARBA" id="ARBA00022884"/>
    </source>
</evidence>
<dbReference type="SUPFAM" id="SSF50249">
    <property type="entry name" value="Nucleic acid-binding proteins"/>
    <property type="match status" value="4"/>
</dbReference>
<dbReference type="NCBIfam" id="TIGR02063">
    <property type="entry name" value="RNase_R"/>
    <property type="match status" value="1"/>
</dbReference>
<dbReference type="GO" id="GO:0005829">
    <property type="term" value="C:cytosol"/>
    <property type="evidence" value="ECO:0007669"/>
    <property type="project" value="UniProtKB-ARBA"/>
</dbReference>
<dbReference type="InterPro" id="IPR022966">
    <property type="entry name" value="RNase_II/R_CS"/>
</dbReference>
<accession>A0A432XUW7</accession>
<keyword evidence="5 8" id="KW-0378">Hydrolase</keyword>
<dbReference type="AlphaFoldDB" id="A0A432XUW7"/>
<dbReference type="FunFam" id="2.40.50.140:FF:000213">
    <property type="entry name" value="Ribonuclease R"/>
    <property type="match status" value="1"/>
</dbReference>
<comment type="similarity">
    <text evidence="8">Belongs to the RNR ribonuclease family. RNase R subfamily.</text>
</comment>
<evidence type="ECO:0000256" key="6">
    <source>
        <dbReference type="ARBA" id="ARBA00022839"/>
    </source>
</evidence>
<protein>
    <recommendedName>
        <fullName evidence="8">Ribonuclease R</fullName>
        <shortName evidence="8">RNase R</shortName>
        <ecNumber evidence="8">3.1.13.1</ecNumber>
    </recommendedName>
</protein>
<evidence type="ECO:0000256" key="4">
    <source>
        <dbReference type="ARBA" id="ARBA00022722"/>
    </source>
</evidence>